<name>A0A0E9WIV8_ANGAN</name>
<sequence length="39" mass="4765">MPFCCQRDPSFRIWQFSFSNSVIMNHFYSKILCKEEKCI</sequence>
<accession>A0A0E9WIV8</accession>
<dbReference type="AlphaFoldDB" id="A0A0E9WIV8"/>
<reference evidence="1" key="2">
    <citation type="journal article" date="2015" name="Fish Shellfish Immunol.">
        <title>Early steps in the European eel (Anguilla anguilla)-Vibrio vulnificus interaction in the gills: Role of the RtxA13 toxin.</title>
        <authorList>
            <person name="Callol A."/>
            <person name="Pajuelo D."/>
            <person name="Ebbesson L."/>
            <person name="Teles M."/>
            <person name="MacKenzie S."/>
            <person name="Amaro C."/>
        </authorList>
    </citation>
    <scope>NUCLEOTIDE SEQUENCE</scope>
</reference>
<evidence type="ECO:0000313" key="1">
    <source>
        <dbReference type="EMBL" id="JAH90324.1"/>
    </source>
</evidence>
<proteinExistence type="predicted"/>
<protein>
    <submittedName>
        <fullName evidence="1">Uncharacterized protein</fullName>
    </submittedName>
</protein>
<reference evidence="1" key="1">
    <citation type="submission" date="2014-11" db="EMBL/GenBank/DDBJ databases">
        <authorList>
            <person name="Amaro Gonzalez C."/>
        </authorList>
    </citation>
    <scope>NUCLEOTIDE SEQUENCE</scope>
</reference>
<organism evidence="1">
    <name type="scientific">Anguilla anguilla</name>
    <name type="common">European freshwater eel</name>
    <name type="synonym">Muraena anguilla</name>
    <dbReference type="NCBI Taxonomy" id="7936"/>
    <lineage>
        <taxon>Eukaryota</taxon>
        <taxon>Metazoa</taxon>
        <taxon>Chordata</taxon>
        <taxon>Craniata</taxon>
        <taxon>Vertebrata</taxon>
        <taxon>Euteleostomi</taxon>
        <taxon>Actinopterygii</taxon>
        <taxon>Neopterygii</taxon>
        <taxon>Teleostei</taxon>
        <taxon>Anguilliformes</taxon>
        <taxon>Anguillidae</taxon>
        <taxon>Anguilla</taxon>
    </lineage>
</organism>
<dbReference type="EMBL" id="GBXM01018253">
    <property type="protein sequence ID" value="JAH90324.1"/>
    <property type="molecule type" value="Transcribed_RNA"/>
</dbReference>